<feature type="transmembrane region" description="Helical" evidence="8">
    <location>
        <begin position="44"/>
        <end position="64"/>
    </location>
</feature>
<gene>
    <name evidence="9" type="ORF">E4T21_11330</name>
</gene>
<evidence type="ECO:0000256" key="2">
    <source>
        <dbReference type="ARBA" id="ARBA00022448"/>
    </source>
</evidence>
<dbReference type="InterPro" id="IPR006726">
    <property type="entry name" value="PHBA_efflux_AaeB/fusaric-R"/>
</dbReference>
<feature type="compositionally biased region" description="Basic residues" evidence="7">
    <location>
        <begin position="353"/>
        <end position="362"/>
    </location>
</feature>
<keyword evidence="2" id="KW-0813">Transport</keyword>
<dbReference type="Pfam" id="PF04632">
    <property type="entry name" value="FUSC"/>
    <property type="match status" value="1"/>
</dbReference>
<name>A0A5C1NHD4_9GAMM</name>
<dbReference type="AlphaFoldDB" id="A0A5C1NHD4"/>
<accession>A0A5C1NHD4</accession>
<dbReference type="KEGG" id="hbh:E4T21_11330"/>
<feature type="transmembrane region" description="Helical" evidence="8">
    <location>
        <begin position="71"/>
        <end position="88"/>
    </location>
</feature>
<organism evidence="9 10">
    <name type="scientific">Halomonas binhaiensis</name>
    <dbReference type="NCBI Taxonomy" id="2562282"/>
    <lineage>
        <taxon>Bacteria</taxon>
        <taxon>Pseudomonadati</taxon>
        <taxon>Pseudomonadota</taxon>
        <taxon>Gammaproteobacteria</taxon>
        <taxon>Oceanospirillales</taxon>
        <taxon>Halomonadaceae</taxon>
        <taxon>Halomonas</taxon>
    </lineage>
</organism>
<feature type="region of interest" description="Disordered" evidence="7">
    <location>
        <begin position="353"/>
        <end position="381"/>
    </location>
</feature>
<evidence type="ECO:0000313" key="9">
    <source>
        <dbReference type="EMBL" id="QEM82073.1"/>
    </source>
</evidence>
<sequence length="381" mass="42281">MLLGRLRDPFINHRHRRLFHVLRVSLALAITFAIIQVLPFEHSGWALVSTAMVMGNLPHIGGVLDKGRQRLAGTILGATLGLALIMLHLPPWGIYLGALLGIAACTWVVFPGRQAYSGLMFSVSLLLVIGDGNQAFSVALWRATDVLLGTLVGIAATVLFLPQKATDLMRFMLADCLDGMAQLYHAHTSATSAPDLDTRNLLKSTSRLLVKQRGLSDAIHREGRLNRTDVDELISYQRRMLSTIELLLETHWTTREGHSCINAMKGLREQQHTLARGLGTLALKVRTGQSIDFSITPFVLQPFAELAMSARGKDERVLFSPSGYLWLNRELARLAIATAERLGRLERLPSKRLHNRAQRRGLLRTTPYDNKEGNQDGNSPH</sequence>
<evidence type="ECO:0000256" key="6">
    <source>
        <dbReference type="ARBA" id="ARBA00023136"/>
    </source>
</evidence>
<comment type="subcellular location">
    <subcellularLocation>
        <location evidence="1">Cell membrane</location>
        <topology evidence="1">Multi-pass membrane protein</topology>
    </subcellularLocation>
</comment>
<keyword evidence="5 8" id="KW-1133">Transmembrane helix</keyword>
<evidence type="ECO:0000313" key="10">
    <source>
        <dbReference type="Proteomes" id="UP000324285"/>
    </source>
</evidence>
<keyword evidence="4 8" id="KW-0812">Transmembrane</keyword>
<evidence type="ECO:0000256" key="4">
    <source>
        <dbReference type="ARBA" id="ARBA00022692"/>
    </source>
</evidence>
<dbReference type="OrthoDB" id="977186at2"/>
<evidence type="ECO:0000256" key="5">
    <source>
        <dbReference type="ARBA" id="ARBA00022989"/>
    </source>
</evidence>
<dbReference type="Proteomes" id="UP000324285">
    <property type="component" value="Chromosome"/>
</dbReference>
<keyword evidence="10" id="KW-1185">Reference proteome</keyword>
<dbReference type="RefSeq" id="WP_149285083.1">
    <property type="nucleotide sequence ID" value="NZ_CP038437.2"/>
</dbReference>
<feature type="transmembrane region" description="Helical" evidence="8">
    <location>
        <begin position="21"/>
        <end position="38"/>
    </location>
</feature>
<evidence type="ECO:0000256" key="8">
    <source>
        <dbReference type="SAM" id="Phobius"/>
    </source>
</evidence>
<evidence type="ECO:0000256" key="7">
    <source>
        <dbReference type="SAM" id="MobiDB-lite"/>
    </source>
</evidence>
<feature type="transmembrane region" description="Helical" evidence="8">
    <location>
        <begin position="146"/>
        <end position="162"/>
    </location>
</feature>
<protein>
    <submittedName>
        <fullName evidence="9">FUSC family protein</fullName>
    </submittedName>
</protein>
<proteinExistence type="predicted"/>
<evidence type="ECO:0000256" key="3">
    <source>
        <dbReference type="ARBA" id="ARBA00022475"/>
    </source>
</evidence>
<dbReference type="PANTHER" id="PTHR30509:SF9">
    <property type="entry name" value="MULTIDRUG RESISTANCE PROTEIN MDTO"/>
    <property type="match status" value="1"/>
</dbReference>
<evidence type="ECO:0000256" key="1">
    <source>
        <dbReference type="ARBA" id="ARBA00004651"/>
    </source>
</evidence>
<feature type="transmembrane region" description="Helical" evidence="8">
    <location>
        <begin position="94"/>
        <end position="112"/>
    </location>
</feature>
<keyword evidence="3" id="KW-1003">Cell membrane</keyword>
<dbReference type="EMBL" id="CP038437">
    <property type="protein sequence ID" value="QEM82073.1"/>
    <property type="molecule type" value="Genomic_DNA"/>
</dbReference>
<reference evidence="9" key="1">
    <citation type="submission" date="2021-02" db="EMBL/GenBank/DDBJ databases">
        <title>Strain Y2R2, a novel species of the genus Halomonas.</title>
        <authorList>
            <person name="Huang H."/>
        </authorList>
    </citation>
    <scope>NUCLEOTIDE SEQUENCE</scope>
    <source>
        <strain evidence="9">Y2R2</strain>
    </source>
</reference>
<dbReference type="GO" id="GO:0022857">
    <property type="term" value="F:transmembrane transporter activity"/>
    <property type="evidence" value="ECO:0007669"/>
    <property type="project" value="InterPro"/>
</dbReference>
<keyword evidence="6 8" id="KW-0472">Membrane</keyword>
<dbReference type="PANTHER" id="PTHR30509">
    <property type="entry name" value="P-HYDROXYBENZOIC ACID EFFLUX PUMP SUBUNIT-RELATED"/>
    <property type="match status" value="1"/>
</dbReference>
<dbReference type="GO" id="GO:0005886">
    <property type="term" value="C:plasma membrane"/>
    <property type="evidence" value="ECO:0007669"/>
    <property type="project" value="UniProtKB-SubCell"/>
</dbReference>